<evidence type="ECO:0008006" key="2">
    <source>
        <dbReference type="Google" id="ProtNLM"/>
    </source>
</evidence>
<dbReference type="InterPro" id="IPR043137">
    <property type="entry name" value="GGT_ssub_C"/>
</dbReference>
<dbReference type="PRINTS" id="PR01210">
    <property type="entry name" value="GGTRANSPTASE"/>
</dbReference>
<accession>A0A381VVK9</accession>
<dbReference type="InterPro" id="IPR029055">
    <property type="entry name" value="Ntn_hydrolases_N"/>
</dbReference>
<dbReference type="Pfam" id="PF01019">
    <property type="entry name" value="G_glu_transpept"/>
    <property type="match status" value="1"/>
</dbReference>
<dbReference type="Gene3D" id="3.60.20.40">
    <property type="match status" value="1"/>
</dbReference>
<gene>
    <name evidence="1" type="ORF">METZ01_LOCUS96652</name>
</gene>
<dbReference type="AlphaFoldDB" id="A0A381VVK9"/>
<dbReference type="PANTHER" id="PTHR43881:SF1">
    <property type="entry name" value="GAMMA-GLUTAMYLTRANSPEPTIDASE (AFU_ORTHOLOGUE AFUA_4G13580)"/>
    <property type="match status" value="1"/>
</dbReference>
<organism evidence="1">
    <name type="scientific">marine metagenome</name>
    <dbReference type="NCBI Taxonomy" id="408172"/>
    <lineage>
        <taxon>unclassified sequences</taxon>
        <taxon>metagenomes</taxon>
        <taxon>ecological metagenomes</taxon>
    </lineage>
</organism>
<dbReference type="InterPro" id="IPR052896">
    <property type="entry name" value="GGT-like_enzyme"/>
</dbReference>
<dbReference type="SUPFAM" id="SSF56235">
    <property type="entry name" value="N-terminal nucleophile aminohydrolases (Ntn hydrolases)"/>
    <property type="match status" value="1"/>
</dbReference>
<name>A0A381VVK9_9ZZZZ</name>
<proteinExistence type="predicted"/>
<reference evidence="1" key="1">
    <citation type="submission" date="2018-05" db="EMBL/GenBank/DDBJ databases">
        <authorList>
            <person name="Lanie J.A."/>
            <person name="Ng W.-L."/>
            <person name="Kazmierczak K.M."/>
            <person name="Andrzejewski T.M."/>
            <person name="Davidsen T.M."/>
            <person name="Wayne K.J."/>
            <person name="Tettelin H."/>
            <person name="Glass J.I."/>
            <person name="Rusch D."/>
            <person name="Podicherti R."/>
            <person name="Tsui H.-C.T."/>
            <person name="Winkler M.E."/>
        </authorList>
    </citation>
    <scope>NUCLEOTIDE SEQUENCE</scope>
</reference>
<sequence>MLFNSHRSPVIARNGMVATSQPLAAMSGMKMLMSGGNAVDAAIAAAATLNVVEPMSTGIGGDLFALIWNAKEKSLKALNASGRASGSASIEQLHNLGYSSLPSQSVYGVTVPGTVSGWDTLCNTLGSMPLSELLKPAIEYSSKGYAVSPIVSRDWNYCLPKLRLYPSGQEFLLDGKAPLPGEIIKLPTLANSLSLIAEGGSEAFYRGPIAAAISNHVQSLGGWLTTDDFANHHITWDDPVSTNYRGLTCWECPPNSQGLNALMALNIVEGFDLASSGFQTIRTFHRLIESMRLAFYDGLHYISDPHKTRVPIGKMLSKSRASLRRSLISETTAMTGLSHDLSLADSDTVYISAVDSDGNACSLINSLFQGFGSGIVVPETGIILQNRGTSFSLDRTHPNALEPNKRPFHTIIPGMVTKDDQLWLSYGVMGGFHQAQ</sequence>
<dbReference type="EMBL" id="UINC01009784">
    <property type="protein sequence ID" value="SVA43798.1"/>
    <property type="molecule type" value="Genomic_DNA"/>
</dbReference>
<evidence type="ECO:0000313" key="1">
    <source>
        <dbReference type="EMBL" id="SVA43798.1"/>
    </source>
</evidence>
<feature type="non-terminal residue" evidence="1">
    <location>
        <position position="436"/>
    </location>
</feature>
<dbReference type="InterPro" id="IPR043138">
    <property type="entry name" value="GGT_lsub"/>
</dbReference>
<dbReference type="PANTHER" id="PTHR43881">
    <property type="entry name" value="GAMMA-GLUTAMYLTRANSPEPTIDASE (AFU_ORTHOLOGUE AFUA_4G13580)"/>
    <property type="match status" value="1"/>
</dbReference>
<protein>
    <recommendedName>
        <fullName evidence="2">Gamma-glutamyltransferase</fullName>
    </recommendedName>
</protein>
<dbReference type="Gene3D" id="1.10.246.130">
    <property type="match status" value="1"/>
</dbReference>